<dbReference type="InterPro" id="IPR032466">
    <property type="entry name" value="Metal_Hydrolase"/>
</dbReference>
<dbReference type="InterPro" id="IPR033932">
    <property type="entry name" value="YtcJ-like"/>
</dbReference>
<proteinExistence type="predicted"/>
<dbReference type="Pfam" id="PF07969">
    <property type="entry name" value="Amidohydro_3"/>
    <property type="match status" value="1"/>
</dbReference>
<reference evidence="2 3" key="1">
    <citation type="submission" date="2016-10" db="EMBL/GenBank/DDBJ databases">
        <authorList>
            <person name="de Groot N.N."/>
        </authorList>
    </citation>
    <scope>NUCLEOTIDE SEQUENCE [LARGE SCALE GENOMIC DNA]</scope>
    <source>
        <strain evidence="2 3">DSM 12130</strain>
    </source>
</reference>
<dbReference type="STRING" id="91360.SAMN05660330_02469"/>
<dbReference type="PANTHER" id="PTHR22642:SF2">
    <property type="entry name" value="PROTEIN LONG AFTER FAR-RED 3"/>
    <property type="match status" value="1"/>
</dbReference>
<dbReference type="SUPFAM" id="SSF51556">
    <property type="entry name" value="Metallo-dependent hydrolases"/>
    <property type="match status" value="1"/>
</dbReference>
<name>A0A1H0RXI5_9BACT</name>
<dbReference type="Gene3D" id="3.20.20.140">
    <property type="entry name" value="Metal-dependent hydrolases"/>
    <property type="match status" value="1"/>
</dbReference>
<organism evidence="2 3">
    <name type="scientific">Desulforhopalus singaporensis</name>
    <dbReference type="NCBI Taxonomy" id="91360"/>
    <lineage>
        <taxon>Bacteria</taxon>
        <taxon>Pseudomonadati</taxon>
        <taxon>Thermodesulfobacteriota</taxon>
        <taxon>Desulfobulbia</taxon>
        <taxon>Desulfobulbales</taxon>
        <taxon>Desulfocapsaceae</taxon>
        <taxon>Desulforhopalus</taxon>
    </lineage>
</organism>
<dbReference type="GO" id="GO:0016810">
    <property type="term" value="F:hydrolase activity, acting on carbon-nitrogen (but not peptide) bonds"/>
    <property type="evidence" value="ECO:0007669"/>
    <property type="project" value="InterPro"/>
</dbReference>
<keyword evidence="3" id="KW-1185">Reference proteome</keyword>
<accession>A0A1H0RXI5</accession>
<dbReference type="Gene3D" id="3.10.310.70">
    <property type="match status" value="1"/>
</dbReference>
<protein>
    <recommendedName>
        <fullName evidence="1">Amidohydrolase 3 domain-containing protein</fullName>
    </recommendedName>
</protein>
<dbReference type="Proteomes" id="UP000199073">
    <property type="component" value="Unassembled WGS sequence"/>
</dbReference>
<feature type="domain" description="Amidohydrolase 3" evidence="1">
    <location>
        <begin position="52"/>
        <end position="536"/>
    </location>
</feature>
<gene>
    <name evidence="2" type="ORF">SAMN05660330_02469</name>
</gene>
<dbReference type="CDD" id="cd01300">
    <property type="entry name" value="YtcJ_like"/>
    <property type="match status" value="1"/>
</dbReference>
<evidence type="ECO:0000313" key="3">
    <source>
        <dbReference type="Proteomes" id="UP000199073"/>
    </source>
</evidence>
<dbReference type="RefSeq" id="WP_092223240.1">
    <property type="nucleotide sequence ID" value="NZ_FNJI01000016.1"/>
</dbReference>
<dbReference type="OrthoDB" id="5485695at2"/>
<evidence type="ECO:0000313" key="2">
    <source>
        <dbReference type="EMBL" id="SDP34200.1"/>
    </source>
</evidence>
<dbReference type="InterPro" id="IPR013108">
    <property type="entry name" value="Amidohydro_3"/>
</dbReference>
<dbReference type="AlphaFoldDB" id="A0A1H0RXI5"/>
<dbReference type="SUPFAM" id="SSF51338">
    <property type="entry name" value="Composite domain of metallo-dependent hydrolases"/>
    <property type="match status" value="1"/>
</dbReference>
<dbReference type="EMBL" id="FNJI01000016">
    <property type="protein sequence ID" value="SDP34200.1"/>
    <property type="molecule type" value="Genomic_DNA"/>
</dbReference>
<dbReference type="PANTHER" id="PTHR22642">
    <property type="entry name" value="IMIDAZOLONEPROPIONASE"/>
    <property type="match status" value="1"/>
</dbReference>
<sequence length="538" mass="58488">MSKKTLYSGGTVYTMDSSSVRAEAVLVEDGVIKAVGSKSELSDLADVHTRKVDLDGGFLVPGFIESHNHLSLYAFFLDHCNLGGGACETIDDVVQLLRAHGAATRDSAFIIGYGYDDTYTPSVHHLTKDDLDRVSTTRPVAVYHMSGHVGYVNSKAMELLGITGETKAPEGGWIERDESGNPTGKLEEMAWFHLVTDKLDTPTDPAKIQALIKKSVKEFNRYGVVGVHDAAIGVAGTGASVLAAYNRLEQMGELDIRAFLSTMVQSSADFVPEQVDGVGMGRKRVVVGGIKLFVDGSIQANTAAMLAPYRNRPGFSGELVVDKSELEQAVLKYHANGDHISIHANGDAAIELVVSAFEKAQRQHYRPDPRHMVIHCQTAHRSHIDRMKDAGVIPSFFGMHVHYYGDRHVDTFLGEERASRINPCGDAARAGLDFTLHTDTPVMPPWTMESIATAVARKTSSGRVLGEEQKISPHMALAAYTTMAAKCSYSENDRGSITPGKLADFTLLSADITRCEPEAIKDTAIFKTIIEDKTVYEA</sequence>
<dbReference type="InterPro" id="IPR011059">
    <property type="entry name" value="Metal-dep_hydrolase_composite"/>
</dbReference>
<dbReference type="Gene3D" id="2.30.40.10">
    <property type="entry name" value="Urease, subunit C, domain 1"/>
    <property type="match status" value="1"/>
</dbReference>
<evidence type="ECO:0000259" key="1">
    <source>
        <dbReference type="Pfam" id="PF07969"/>
    </source>
</evidence>